<dbReference type="PIRSF" id="PIRSF006232">
    <property type="entry name" value="Pirin"/>
    <property type="match status" value="1"/>
</dbReference>
<feature type="domain" description="Quercetin 2,3-dioxygenase C-terminal cupin" evidence="5">
    <location>
        <begin position="143"/>
        <end position="228"/>
    </location>
</feature>
<dbReference type="RefSeq" id="WP_039136784.1">
    <property type="nucleotide sequence ID" value="NZ_JPXY01000051.1"/>
</dbReference>
<keyword evidence="2" id="KW-0479">Metal-binding</keyword>
<comment type="cofactor">
    <cofactor evidence="2">
        <name>Fe cation</name>
        <dbReference type="ChEBI" id="CHEBI:24875"/>
    </cofactor>
    <text evidence="2">Binds 1 Fe cation per subunit.</text>
</comment>
<keyword evidence="7" id="KW-1185">Reference proteome</keyword>
<evidence type="ECO:0000313" key="6">
    <source>
        <dbReference type="EMBL" id="KGQ30230.1"/>
    </source>
</evidence>
<dbReference type="InterPro" id="IPR014710">
    <property type="entry name" value="RmlC-like_jellyroll"/>
</dbReference>
<dbReference type="PANTHER" id="PTHR43212">
    <property type="entry name" value="QUERCETIN 2,3-DIOXYGENASE"/>
    <property type="match status" value="1"/>
</dbReference>
<dbReference type="Pfam" id="PF17954">
    <property type="entry name" value="Pirin_C_2"/>
    <property type="match status" value="1"/>
</dbReference>
<dbReference type="Pfam" id="PF02678">
    <property type="entry name" value="Pirin"/>
    <property type="match status" value="1"/>
</dbReference>
<dbReference type="InterPro" id="IPR041602">
    <property type="entry name" value="Quercetinase_C"/>
</dbReference>
<comment type="caution">
    <text evidence="6">The sequence shown here is derived from an EMBL/GenBank/DDBJ whole genome shotgun (WGS) entry which is preliminary data.</text>
</comment>
<gene>
    <name evidence="6" type="ORF">P375_10625</name>
</gene>
<dbReference type="Proteomes" id="UP000030418">
    <property type="component" value="Unassembled WGS sequence"/>
</dbReference>
<dbReference type="GO" id="GO:0046872">
    <property type="term" value="F:metal ion binding"/>
    <property type="evidence" value="ECO:0007669"/>
    <property type="project" value="UniProtKB-KW"/>
</dbReference>
<accession>A0A0A2XHX2</accession>
<feature type="binding site" evidence="2">
    <location>
        <position position="59"/>
    </location>
    <ligand>
        <name>Fe cation</name>
        <dbReference type="ChEBI" id="CHEBI:24875"/>
    </ligand>
</feature>
<feature type="binding site" evidence="2">
    <location>
        <position position="103"/>
    </location>
    <ligand>
        <name>Fe cation</name>
        <dbReference type="ChEBI" id="CHEBI:24875"/>
    </ligand>
</feature>
<dbReference type="InterPro" id="IPR011051">
    <property type="entry name" value="RmlC_Cupin_sf"/>
</dbReference>
<dbReference type="FunFam" id="2.60.120.10:FF:000021">
    <property type="entry name" value="Quercetin 2,3-dioxygenase"/>
    <property type="match status" value="1"/>
</dbReference>
<dbReference type="GO" id="GO:0051213">
    <property type="term" value="F:dioxygenase activity"/>
    <property type="evidence" value="ECO:0007669"/>
    <property type="project" value="UniProtKB-KW"/>
</dbReference>
<dbReference type="InterPro" id="IPR003829">
    <property type="entry name" value="Pirin_N_dom"/>
</dbReference>
<dbReference type="CDD" id="cd02910">
    <property type="entry name" value="cupin_Yhhw_N"/>
    <property type="match status" value="1"/>
</dbReference>
<evidence type="ECO:0000259" key="4">
    <source>
        <dbReference type="Pfam" id="PF02678"/>
    </source>
</evidence>
<dbReference type="SUPFAM" id="SSF51182">
    <property type="entry name" value="RmlC-like cupins"/>
    <property type="match status" value="1"/>
</dbReference>
<keyword evidence="2" id="KW-0408">Iron</keyword>
<comment type="similarity">
    <text evidence="1 3">Belongs to the pirin family.</text>
</comment>
<evidence type="ECO:0000313" key="7">
    <source>
        <dbReference type="Proteomes" id="UP000030418"/>
    </source>
</evidence>
<dbReference type="PANTHER" id="PTHR43212:SF3">
    <property type="entry name" value="QUERCETIN 2,3-DIOXYGENASE"/>
    <property type="match status" value="1"/>
</dbReference>
<dbReference type="EMBL" id="JPXY01000051">
    <property type="protein sequence ID" value="KGQ30230.1"/>
    <property type="molecule type" value="Genomic_DNA"/>
</dbReference>
<dbReference type="InterPro" id="IPR012093">
    <property type="entry name" value="Pirin"/>
</dbReference>
<feature type="domain" description="Pirin N-terminal" evidence="4">
    <location>
        <begin position="9"/>
        <end position="119"/>
    </location>
</feature>
<sequence>MLYIRKANERRRANHGWLDSYHTFSFAGYYDPNFMGFSNLRVINEDRVASGQGFGTHPHKNMEILSYVLEGTIAHKDSMGNVQQLPAGEFQIMSAGTGITHSEFNPSDTEGLHFYQIWIEPNELNIKPRYDQKAFPAQEGATLILSPTAENGSFKVYQDMKLWRYQLSADKTEQITLNYNRNYWLQVVKGDLTINGKVVHTSDGIAISQETLLEIITKTDVEFLLFDLV</sequence>
<reference evidence="6 7" key="1">
    <citation type="submission" date="2014-08" db="EMBL/GenBank/DDBJ databases">
        <title>Chaperone-usher fimbriae in a diverse selection of Gallibacterium genomes.</title>
        <authorList>
            <person name="Kudirkiene E."/>
            <person name="Bager R.J."/>
            <person name="Johnson T.J."/>
            <person name="Bojesen A.M."/>
        </authorList>
    </citation>
    <scope>NUCLEOTIDE SEQUENCE [LARGE SCALE GENOMIC DNA]</scope>
    <source>
        <strain evidence="6 7">CCM5976</strain>
    </source>
</reference>
<keyword evidence="6" id="KW-0223">Dioxygenase</keyword>
<organism evidence="6 7">
    <name type="scientific">Gallibacterium genomosp. 2</name>
    <dbReference type="NCBI Taxonomy" id="155517"/>
    <lineage>
        <taxon>Bacteria</taxon>
        <taxon>Pseudomonadati</taxon>
        <taxon>Pseudomonadota</taxon>
        <taxon>Gammaproteobacteria</taxon>
        <taxon>Pasteurellales</taxon>
        <taxon>Pasteurellaceae</taxon>
        <taxon>Gallibacterium</taxon>
    </lineage>
</organism>
<protein>
    <submittedName>
        <fullName evidence="6">Quercetin 2,3-dioxygenase</fullName>
    </submittedName>
</protein>
<dbReference type="CDD" id="cd20311">
    <property type="entry name" value="cupin_Yhhw_C"/>
    <property type="match status" value="1"/>
</dbReference>
<keyword evidence="6" id="KW-0560">Oxidoreductase</keyword>
<name>A0A0A2XHX2_9PAST</name>
<dbReference type="AlphaFoldDB" id="A0A0A2XHX2"/>
<proteinExistence type="inferred from homology"/>
<feature type="binding site" evidence="2">
    <location>
        <position position="57"/>
    </location>
    <ligand>
        <name>Fe cation</name>
        <dbReference type="ChEBI" id="CHEBI:24875"/>
    </ligand>
</feature>
<evidence type="ECO:0000256" key="3">
    <source>
        <dbReference type="RuleBase" id="RU003457"/>
    </source>
</evidence>
<evidence type="ECO:0000256" key="2">
    <source>
        <dbReference type="PIRSR" id="PIRSR006232-1"/>
    </source>
</evidence>
<dbReference type="Gene3D" id="2.60.120.10">
    <property type="entry name" value="Jelly Rolls"/>
    <property type="match status" value="2"/>
</dbReference>
<evidence type="ECO:0000256" key="1">
    <source>
        <dbReference type="ARBA" id="ARBA00008416"/>
    </source>
</evidence>
<evidence type="ECO:0000259" key="5">
    <source>
        <dbReference type="Pfam" id="PF17954"/>
    </source>
</evidence>
<feature type="binding site" evidence="2">
    <location>
        <position position="101"/>
    </location>
    <ligand>
        <name>Fe cation</name>
        <dbReference type="ChEBI" id="CHEBI:24875"/>
    </ligand>
</feature>